<protein>
    <submittedName>
        <fullName evidence="2">Uncharacterized protein</fullName>
    </submittedName>
</protein>
<keyword evidence="3" id="KW-1185">Reference proteome</keyword>
<proteinExistence type="predicted"/>
<comment type="caution">
    <text evidence="2">The sequence shown here is derived from an EMBL/GenBank/DDBJ whole genome shotgun (WGS) entry which is preliminary data.</text>
</comment>
<gene>
    <name evidence="2" type="ORF">Ade02nite_69560</name>
</gene>
<dbReference type="Proteomes" id="UP000609879">
    <property type="component" value="Unassembled WGS sequence"/>
</dbReference>
<feature type="region of interest" description="Disordered" evidence="1">
    <location>
        <begin position="154"/>
        <end position="190"/>
    </location>
</feature>
<evidence type="ECO:0000256" key="1">
    <source>
        <dbReference type="SAM" id="MobiDB-lite"/>
    </source>
</evidence>
<dbReference type="EMBL" id="BOMI01000145">
    <property type="protein sequence ID" value="GID78315.1"/>
    <property type="molecule type" value="Genomic_DNA"/>
</dbReference>
<evidence type="ECO:0000313" key="3">
    <source>
        <dbReference type="Proteomes" id="UP000609879"/>
    </source>
</evidence>
<name>A0ABQ3YEU8_9ACTN</name>
<sequence>MRRRNGTAARDSGNNASMNSDITDYPVIVSVHPDEGMDDLPHTGITWGTLVDPGLALLAAPPPDRAAALSRPMRLLAGPYEPSRGTVLDAPVAQTFQLRSPRGRSYLAMRADLSDWALPGGPPWSPGADDPFDDDAAELADRLLRGCPAPSESWFDRSGKARAGQGAPPYPYPFPIRPLGESDVEPEAPAVRRRRKKPMWVKILSYAVGRDGR</sequence>
<organism evidence="2 3">
    <name type="scientific">Paractinoplanes deccanensis</name>
    <dbReference type="NCBI Taxonomy" id="113561"/>
    <lineage>
        <taxon>Bacteria</taxon>
        <taxon>Bacillati</taxon>
        <taxon>Actinomycetota</taxon>
        <taxon>Actinomycetes</taxon>
        <taxon>Micromonosporales</taxon>
        <taxon>Micromonosporaceae</taxon>
        <taxon>Paractinoplanes</taxon>
    </lineage>
</organism>
<evidence type="ECO:0000313" key="2">
    <source>
        <dbReference type="EMBL" id="GID78315.1"/>
    </source>
</evidence>
<reference evidence="2 3" key="1">
    <citation type="submission" date="2021-01" db="EMBL/GenBank/DDBJ databases">
        <title>Whole genome shotgun sequence of Actinoplanes deccanensis NBRC 13994.</title>
        <authorList>
            <person name="Komaki H."/>
            <person name="Tamura T."/>
        </authorList>
    </citation>
    <scope>NUCLEOTIDE SEQUENCE [LARGE SCALE GENOMIC DNA]</scope>
    <source>
        <strain evidence="2 3">NBRC 13994</strain>
    </source>
</reference>
<feature type="region of interest" description="Disordered" evidence="1">
    <location>
        <begin position="1"/>
        <end position="20"/>
    </location>
</feature>
<accession>A0ABQ3YEU8</accession>